<accession>A0A1H7HY86</accession>
<dbReference type="SUPFAM" id="SSF48613">
    <property type="entry name" value="Heme oxygenase-like"/>
    <property type="match status" value="1"/>
</dbReference>
<dbReference type="Proteomes" id="UP000199283">
    <property type="component" value="Unassembled WGS sequence"/>
</dbReference>
<dbReference type="InterPro" id="IPR016084">
    <property type="entry name" value="Haem_Oase-like_multi-hlx"/>
</dbReference>
<keyword evidence="3" id="KW-1185">Reference proteome</keyword>
<protein>
    <submittedName>
        <fullName evidence="2">Uncharacterized protein</fullName>
    </submittedName>
</protein>
<feature type="signal peptide" evidence="1">
    <location>
        <begin position="1"/>
        <end position="18"/>
    </location>
</feature>
<dbReference type="STRING" id="188906.SAMN04488526_0860"/>
<dbReference type="AlphaFoldDB" id="A0A1H7HY86"/>
<name>A0A1H7HY86_9RHOB</name>
<feature type="chain" id="PRO_5011485681" evidence="1">
    <location>
        <begin position="19"/>
        <end position="74"/>
    </location>
</feature>
<gene>
    <name evidence="2" type="ORF">SAMN04488526_0860</name>
</gene>
<dbReference type="EMBL" id="FNZQ01000001">
    <property type="protein sequence ID" value="SEK55074.1"/>
    <property type="molecule type" value="Genomic_DNA"/>
</dbReference>
<dbReference type="Gene3D" id="1.20.910.10">
    <property type="entry name" value="Heme oxygenase-like"/>
    <property type="match status" value="1"/>
</dbReference>
<evidence type="ECO:0000313" key="3">
    <source>
        <dbReference type="Proteomes" id="UP000199283"/>
    </source>
</evidence>
<evidence type="ECO:0000256" key="1">
    <source>
        <dbReference type="SAM" id="SignalP"/>
    </source>
</evidence>
<keyword evidence="1" id="KW-0732">Signal</keyword>
<organism evidence="2 3">
    <name type="scientific">Jannaschia helgolandensis</name>
    <dbReference type="NCBI Taxonomy" id="188906"/>
    <lineage>
        <taxon>Bacteria</taxon>
        <taxon>Pseudomonadati</taxon>
        <taxon>Pseudomonadota</taxon>
        <taxon>Alphaproteobacteria</taxon>
        <taxon>Rhodobacterales</taxon>
        <taxon>Roseobacteraceae</taxon>
        <taxon>Jannaschia</taxon>
    </lineage>
</organism>
<reference evidence="2 3" key="1">
    <citation type="submission" date="2016-10" db="EMBL/GenBank/DDBJ databases">
        <authorList>
            <person name="de Groot N.N."/>
        </authorList>
    </citation>
    <scope>NUCLEOTIDE SEQUENCE [LARGE SCALE GENOMIC DNA]</scope>
    <source>
        <strain evidence="2 3">DSM 14858</strain>
    </source>
</reference>
<sequence length="74" mass="7969">MIARLTAFALLAATPAAAQDAMTVVLDWFVNPDHEGISEAELFAAREASQNLAYTRYVLDAGHSGDFLDLMADP</sequence>
<proteinExistence type="predicted"/>
<evidence type="ECO:0000313" key="2">
    <source>
        <dbReference type="EMBL" id="SEK55074.1"/>
    </source>
</evidence>